<organism evidence="10 11">
    <name type="scientific">Zygotorulaspora mrakii</name>
    <name type="common">Zygosaccharomyces mrakii</name>
    <dbReference type="NCBI Taxonomy" id="42260"/>
    <lineage>
        <taxon>Eukaryota</taxon>
        <taxon>Fungi</taxon>
        <taxon>Dikarya</taxon>
        <taxon>Ascomycota</taxon>
        <taxon>Saccharomycotina</taxon>
        <taxon>Saccharomycetes</taxon>
        <taxon>Saccharomycetales</taxon>
        <taxon>Saccharomycetaceae</taxon>
        <taxon>Zygotorulaspora</taxon>
    </lineage>
</organism>
<evidence type="ECO:0000256" key="8">
    <source>
        <dbReference type="ARBA" id="ARBA00032430"/>
    </source>
</evidence>
<dbReference type="EMBL" id="CP058610">
    <property type="protein sequence ID" value="QLG74463.1"/>
    <property type="molecule type" value="Genomic_DNA"/>
</dbReference>
<dbReference type="KEGG" id="zmk:HG535_0G03460"/>
<dbReference type="Pfam" id="PF17324">
    <property type="entry name" value="BLI1"/>
    <property type="match status" value="1"/>
</dbReference>
<comment type="function">
    <text evidence="1">Component of the biogenesis of lysosome-related organelles complex-1 (BLOC-1) involved in endosomal cargo sorting.</text>
</comment>
<evidence type="ECO:0000256" key="6">
    <source>
        <dbReference type="ARBA" id="ARBA00022753"/>
    </source>
</evidence>
<feature type="coiled-coil region" evidence="9">
    <location>
        <begin position="83"/>
        <end position="131"/>
    </location>
</feature>
<reference evidence="10 11" key="1">
    <citation type="submission" date="2020-07" db="EMBL/GenBank/DDBJ databases">
        <title>The yeast mating-type switching endonuclease HO is a domesticated member of an unorthodox homing genetic element family.</title>
        <authorList>
            <person name="Coughlan A.Y."/>
            <person name="Lombardi L."/>
            <person name="Braun-Galleani S."/>
            <person name="Martos A.R."/>
            <person name="Galeote V."/>
            <person name="Bigey F."/>
            <person name="Dequin S."/>
            <person name="Byrne K.P."/>
            <person name="Wolfe K.H."/>
        </authorList>
    </citation>
    <scope>NUCLEOTIDE SEQUENCE [LARGE SCALE GENOMIC DNA]</scope>
    <source>
        <strain evidence="10 11">NRRL Y-6702</strain>
    </source>
</reference>
<evidence type="ECO:0000256" key="9">
    <source>
        <dbReference type="SAM" id="Coils"/>
    </source>
</evidence>
<keyword evidence="5" id="KW-0813">Transport</keyword>
<evidence type="ECO:0000313" key="11">
    <source>
        <dbReference type="Proteomes" id="UP000509704"/>
    </source>
</evidence>
<dbReference type="AlphaFoldDB" id="A0A7H9B7H9"/>
<dbReference type="OrthoDB" id="4059150at2759"/>
<comment type="similarity">
    <text evidence="3">Belongs to the BLI1 family.</text>
</comment>
<dbReference type="InterPro" id="IPR020491">
    <property type="entry name" value="BLI1"/>
</dbReference>
<evidence type="ECO:0000256" key="5">
    <source>
        <dbReference type="ARBA" id="ARBA00022448"/>
    </source>
</evidence>
<dbReference type="RefSeq" id="XP_037146188.1">
    <property type="nucleotide sequence ID" value="XM_037290293.1"/>
</dbReference>
<evidence type="ECO:0000256" key="1">
    <source>
        <dbReference type="ARBA" id="ARBA00002069"/>
    </source>
</evidence>
<evidence type="ECO:0000313" key="10">
    <source>
        <dbReference type="EMBL" id="QLG74463.1"/>
    </source>
</evidence>
<accession>A0A7H9B7H9</accession>
<keyword evidence="7 9" id="KW-0175">Coiled coil</keyword>
<comment type="subcellular location">
    <subcellularLocation>
        <location evidence="2">Endosome</location>
    </subcellularLocation>
</comment>
<gene>
    <name evidence="10" type="ORF">HG535_0G03460</name>
</gene>
<dbReference type="Proteomes" id="UP000509704">
    <property type="component" value="Chromosome 7"/>
</dbReference>
<protein>
    <recommendedName>
        <fullName evidence="4">Biogenesis of lysosome-related organelles complex 1 subunit BLI1</fullName>
    </recommendedName>
    <alternativeName>
        <fullName evidence="8">BLOC-1 interactor 1</fullName>
    </alternativeName>
</protein>
<proteinExistence type="inferred from homology"/>
<evidence type="ECO:0000256" key="7">
    <source>
        <dbReference type="ARBA" id="ARBA00023054"/>
    </source>
</evidence>
<dbReference type="GO" id="GO:0005768">
    <property type="term" value="C:endosome"/>
    <property type="evidence" value="ECO:0007669"/>
    <property type="project" value="UniProtKB-SubCell"/>
</dbReference>
<keyword evidence="6" id="KW-0967">Endosome</keyword>
<evidence type="ECO:0000256" key="2">
    <source>
        <dbReference type="ARBA" id="ARBA00004177"/>
    </source>
</evidence>
<evidence type="ECO:0000256" key="3">
    <source>
        <dbReference type="ARBA" id="ARBA00005266"/>
    </source>
</evidence>
<sequence length="138" mass="16364">MKTHKIDILSVKVTRKVVEAAFGMKEPERSLRQDIEHCVDILQDVIDTESTKSISIFSKKTNENERWLEQLKPSFQLKNDQDLQKFQELKNAQTKKLNDIEQKIDYYERLFAELEEIQNELEVKAKLEKKRRSRANPS</sequence>
<evidence type="ECO:0000256" key="4">
    <source>
        <dbReference type="ARBA" id="ARBA00015596"/>
    </source>
</evidence>
<dbReference type="GeneID" id="59238246"/>
<name>A0A7H9B7H9_ZYGMR</name>
<keyword evidence="11" id="KW-1185">Reference proteome</keyword>